<accession>A0ACB9RJR0</accession>
<evidence type="ECO:0000313" key="2">
    <source>
        <dbReference type="Proteomes" id="UP001057402"/>
    </source>
</evidence>
<organism evidence="1 2">
    <name type="scientific">Melastoma candidum</name>
    <dbReference type="NCBI Taxonomy" id="119954"/>
    <lineage>
        <taxon>Eukaryota</taxon>
        <taxon>Viridiplantae</taxon>
        <taxon>Streptophyta</taxon>
        <taxon>Embryophyta</taxon>
        <taxon>Tracheophyta</taxon>
        <taxon>Spermatophyta</taxon>
        <taxon>Magnoliopsida</taxon>
        <taxon>eudicotyledons</taxon>
        <taxon>Gunneridae</taxon>
        <taxon>Pentapetalae</taxon>
        <taxon>rosids</taxon>
        <taxon>malvids</taxon>
        <taxon>Myrtales</taxon>
        <taxon>Melastomataceae</taxon>
        <taxon>Melastomatoideae</taxon>
        <taxon>Melastomateae</taxon>
        <taxon>Melastoma</taxon>
    </lineage>
</organism>
<protein>
    <submittedName>
        <fullName evidence="1">Uncharacterized protein</fullName>
    </submittedName>
</protein>
<reference evidence="2" key="1">
    <citation type="journal article" date="2023" name="Front. Plant Sci.">
        <title>Chromosomal-level genome assembly of Melastoma candidum provides insights into trichome evolution.</title>
        <authorList>
            <person name="Zhong Y."/>
            <person name="Wu W."/>
            <person name="Sun C."/>
            <person name="Zou P."/>
            <person name="Liu Y."/>
            <person name="Dai S."/>
            <person name="Zhou R."/>
        </authorList>
    </citation>
    <scope>NUCLEOTIDE SEQUENCE [LARGE SCALE GENOMIC DNA]</scope>
</reference>
<name>A0ACB9RJR0_9MYRT</name>
<gene>
    <name evidence="1" type="ORF">MLD38_016352</name>
</gene>
<keyword evidence="2" id="KW-1185">Reference proteome</keyword>
<proteinExistence type="predicted"/>
<dbReference type="EMBL" id="CM042883">
    <property type="protein sequence ID" value="KAI4378935.1"/>
    <property type="molecule type" value="Genomic_DNA"/>
</dbReference>
<evidence type="ECO:0000313" key="1">
    <source>
        <dbReference type="EMBL" id="KAI4378935.1"/>
    </source>
</evidence>
<sequence>MEAPPPDNKNADDHLPPAAPPLDVSLCSLHPYRANPDGGICASCLKEQLGKLISSSSASSVSNSSFPLHLHRPPSSSSSSSAARSPPSSGISSSSSSSKRHDRSQTLWAKIPGFLYYKKKSNGNCHSPAPAVSDRAAALTFRRSNTAPKRPEHLGRFLDEGILEFSPRKKGFWSFFYLPVSNHLSSSCPGHRHCTPNNNARVPSSATSAVTPGRRAERTLPFPDDISKRCSEVIPEDDDFDGMPRNGNNFDRKVSRSRSVGCGSRSFSGDFFERISTGFGDCTFRRVESRRETNGPGSNTRHRVSSAKPDYRMKTRERCGRIFGGFVLPSSSSSSSSSSYRITTSSSEGHQPRGANGARIAVPGVDALHGRSSRSWGGWVFASPMRAFGRPFRRT</sequence>
<dbReference type="Proteomes" id="UP001057402">
    <property type="component" value="Chromosome 4"/>
</dbReference>
<comment type="caution">
    <text evidence="1">The sequence shown here is derived from an EMBL/GenBank/DDBJ whole genome shotgun (WGS) entry which is preliminary data.</text>
</comment>